<dbReference type="Gramene" id="ONIVA03G33730.1">
    <property type="protein sequence ID" value="ONIVA03G33730.1"/>
    <property type="gene ID" value="ONIVA03G33730"/>
</dbReference>
<protein>
    <submittedName>
        <fullName evidence="2">Uncharacterized protein</fullName>
    </submittedName>
</protein>
<dbReference type="EnsemblPlants" id="ONIVA03G33730.1">
    <property type="protein sequence ID" value="ONIVA03G33730.1"/>
    <property type="gene ID" value="ONIVA03G33730"/>
</dbReference>
<evidence type="ECO:0000313" key="2">
    <source>
        <dbReference type="EnsemblPlants" id="ONIVA03G33730.1"/>
    </source>
</evidence>
<accession>A0A0E0GSZ4</accession>
<organism evidence="2">
    <name type="scientific">Oryza nivara</name>
    <name type="common">Indian wild rice</name>
    <name type="synonym">Oryza sativa f. spontanea</name>
    <dbReference type="NCBI Taxonomy" id="4536"/>
    <lineage>
        <taxon>Eukaryota</taxon>
        <taxon>Viridiplantae</taxon>
        <taxon>Streptophyta</taxon>
        <taxon>Embryophyta</taxon>
        <taxon>Tracheophyta</taxon>
        <taxon>Spermatophyta</taxon>
        <taxon>Magnoliopsida</taxon>
        <taxon>Liliopsida</taxon>
        <taxon>Poales</taxon>
        <taxon>Poaceae</taxon>
        <taxon>BOP clade</taxon>
        <taxon>Oryzoideae</taxon>
        <taxon>Oryzeae</taxon>
        <taxon>Oryzinae</taxon>
        <taxon>Oryza</taxon>
    </lineage>
</organism>
<dbReference type="Proteomes" id="UP000006591">
    <property type="component" value="Chromosome 3"/>
</dbReference>
<name>A0A0E0GSZ4_ORYNI</name>
<sequence>MVGFPGAVSASSPETEEGERGAGAPPAPANGPAWTIGVGDLWAEWTARMGCGPFAAKFKAQYGAATALVGECNAECNIKPLHLKEPVCYTGEKETYKIQGTKGMKIEKRGHGPINFDSFMMQRLRNEMRHHTLD</sequence>
<keyword evidence="3" id="KW-1185">Reference proteome</keyword>
<dbReference type="AlphaFoldDB" id="A0A0E0GSZ4"/>
<reference evidence="2" key="2">
    <citation type="submission" date="2018-04" db="EMBL/GenBank/DDBJ databases">
        <title>OnivRS2 (Oryza nivara Reference Sequence Version 2).</title>
        <authorList>
            <person name="Zhang J."/>
            <person name="Kudrna D."/>
            <person name="Lee S."/>
            <person name="Talag J."/>
            <person name="Rajasekar S."/>
            <person name="Welchert J."/>
            <person name="Hsing Y.-I."/>
            <person name="Wing R.A."/>
        </authorList>
    </citation>
    <scope>NUCLEOTIDE SEQUENCE [LARGE SCALE GENOMIC DNA]</scope>
    <source>
        <strain evidence="2">SL10</strain>
    </source>
</reference>
<reference evidence="2" key="1">
    <citation type="submission" date="2015-04" db="UniProtKB">
        <authorList>
            <consortium name="EnsemblPlants"/>
        </authorList>
    </citation>
    <scope>IDENTIFICATION</scope>
    <source>
        <strain evidence="2">SL10</strain>
    </source>
</reference>
<proteinExistence type="predicted"/>
<feature type="region of interest" description="Disordered" evidence="1">
    <location>
        <begin position="1"/>
        <end position="31"/>
    </location>
</feature>
<dbReference type="HOGENOM" id="CLU_1899558_0_0_1"/>
<evidence type="ECO:0000313" key="3">
    <source>
        <dbReference type="Proteomes" id="UP000006591"/>
    </source>
</evidence>
<evidence type="ECO:0000256" key="1">
    <source>
        <dbReference type="SAM" id="MobiDB-lite"/>
    </source>
</evidence>